<sequence>LDFILESVRLTKSPPMTAACRACGENLAGGLFCRSCVKRQDGYGDGAEAVMEEVTALEEALQQTVARSEGPKYDNAVTTYGIQLRAWVDMQVDARLGQLLPSFLEGEFETFRSEYASAQEVASTRLEGELQAVADAQAKLLQVVDSMSRELTRVKEERTSRESWDMGQELLRVKDQVSALDRQLQNWRSEASMEEGSLKDLNTWAERKFSAESQRIAGLERELSTAEARLNAQLQELNSEASRSKLEVESKLNILRNDLETRLDAQLARFRDQPSPARELELKLRSLRMELEGKVISTYEAKIQSLEDRIESRLVGFGSEMEEKLESYIGDRLESLRKDCQEDAKSYFQDLETRLGNDVAALEQRLISELREEATLALNRESAAIAALDEQLWITDQRLGQRIDELASTRVRERGSAKNGRVLSSILSETLEDARQEMPLVEPTTQEAADYRAKRVTGSVFAAAQKAAKSMIEECRDEGPRTDGLRAWSRSRETVSSTPHLRAFEDEGPGRLRSSRRGTSTHSKQGIGALGMASKAAETFASHAR</sequence>
<keyword evidence="4" id="KW-1185">Reference proteome</keyword>
<evidence type="ECO:0000313" key="3">
    <source>
        <dbReference type="EMBL" id="CAK9020845.1"/>
    </source>
</evidence>
<protein>
    <submittedName>
        <fullName evidence="3">Uncharacterized protein</fullName>
    </submittedName>
</protein>
<comment type="caution">
    <text evidence="3">The sequence shown here is derived from an EMBL/GenBank/DDBJ whole genome shotgun (WGS) entry which is preliminary data.</text>
</comment>
<accession>A0ABP0K246</accession>
<evidence type="ECO:0000256" key="1">
    <source>
        <dbReference type="SAM" id="Coils"/>
    </source>
</evidence>
<keyword evidence="1" id="KW-0175">Coiled coil</keyword>
<evidence type="ECO:0000313" key="4">
    <source>
        <dbReference type="Proteomes" id="UP001642464"/>
    </source>
</evidence>
<dbReference type="EMBL" id="CAXAMM010009591">
    <property type="protein sequence ID" value="CAK9020845.1"/>
    <property type="molecule type" value="Genomic_DNA"/>
</dbReference>
<reference evidence="3 4" key="1">
    <citation type="submission" date="2024-02" db="EMBL/GenBank/DDBJ databases">
        <authorList>
            <person name="Chen Y."/>
            <person name="Shah S."/>
            <person name="Dougan E. K."/>
            <person name="Thang M."/>
            <person name="Chan C."/>
        </authorList>
    </citation>
    <scope>NUCLEOTIDE SEQUENCE [LARGE SCALE GENOMIC DNA]</scope>
</reference>
<dbReference type="Proteomes" id="UP001642464">
    <property type="component" value="Unassembled WGS sequence"/>
</dbReference>
<feature type="non-terminal residue" evidence="3">
    <location>
        <position position="1"/>
    </location>
</feature>
<feature type="region of interest" description="Disordered" evidence="2">
    <location>
        <begin position="476"/>
        <end position="545"/>
    </location>
</feature>
<organism evidence="3 4">
    <name type="scientific">Durusdinium trenchii</name>
    <dbReference type="NCBI Taxonomy" id="1381693"/>
    <lineage>
        <taxon>Eukaryota</taxon>
        <taxon>Sar</taxon>
        <taxon>Alveolata</taxon>
        <taxon>Dinophyceae</taxon>
        <taxon>Suessiales</taxon>
        <taxon>Symbiodiniaceae</taxon>
        <taxon>Durusdinium</taxon>
    </lineage>
</organism>
<feature type="coiled-coil region" evidence="1">
    <location>
        <begin position="170"/>
        <end position="247"/>
    </location>
</feature>
<proteinExistence type="predicted"/>
<gene>
    <name evidence="3" type="ORF">SCF082_LOCUS15081</name>
</gene>
<name>A0ABP0K246_9DINO</name>
<evidence type="ECO:0000256" key="2">
    <source>
        <dbReference type="SAM" id="MobiDB-lite"/>
    </source>
</evidence>